<dbReference type="Pfam" id="PF13131">
    <property type="entry name" value="DUF3951"/>
    <property type="match status" value="1"/>
</dbReference>
<dbReference type="RefSeq" id="WP_239583647.1">
    <property type="nucleotide sequence ID" value="NZ_JAFBFC010000013.1"/>
</dbReference>
<dbReference type="EMBL" id="JAFBFC010000013">
    <property type="protein sequence ID" value="MBM7705033.1"/>
    <property type="molecule type" value="Genomic_DNA"/>
</dbReference>
<dbReference type="InterPro" id="IPR025028">
    <property type="entry name" value="DUF3951"/>
</dbReference>
<reference evidence="2 3" key="1">
    <citation type="submission" date="2021-01" db="EMBL/GenBank/DDBJ databases">
        <title>Genomic Encyclopedia of Type Strains, Phase IV (KMG-IV): sequencing the most valuable type-strain genomes for metagenomic binning, comparative biology and taxonomic classification.</title>
        <authorList>
            <person name="Goeker M."/>
        </authorList>
    </citation>
    <scope>NUCLEOTIDE SEQUENCE [LARGE SCALE GENOMIC DNA]</scope>
    <source>
        <strain evidence="2 3">DSM 104297</strain>
    </source>
</reference>
<accession>A0ABS2R0Q7</accession>
<evidence type="ECO:0008006" key="4">
    <source>
        <dbReference type="Google" id="ProtNLM"/>
    </source>
</evidence>
<keyword evidence="3" id="KW-1185">Reference proteome</keyword>
<keyword evidence="1" id="KW-0812">Transmembrane</keyword>
<keyword evidence="1" id="KW-1133">Transmembrane helix</keyword>
<keyword evidence="1" id="KW-0472">Membrane</keyword>
<evidence type="ECO:0000313" key="3">
    <source>
        <dbReference type="Proteomes" id="UP000809829"/>
    </source>
</evidence>
<gene>
    <name evidence="2" type="ORF">JOC83_003942</name>
</gene>
<sequence>MIVLYTAILFPLLVVCLIFITSYKLFVKKAVPNNYYTPLDYITGQTSEECHKEKE</sequence>
<feature type="transmembrane region" description="Helical" evidence="1">
    <location>
        <begin position="6"/>
        <end position="26"/>
    </location>
</feature>
<proteinExistence type="predicted"/>
<comment type="caution">
    <text evidence="2">The sequence shown here is derived from an EMBL/GenBank/DDBJ whole genome shotgun (WGS) entry which is preliminary data.</text>
</comment>
<dbReference type="Proteomes" id="UP000809829">
    <property type="component" value="Unassembled WGS sequence"/>
</dbReference>
<name>A0ABS2R0Q7_9BACI</name>
<evidence type="ECO:0000256" key="1">
    <source>
        <dbReference type="SAM" id="Phobius"/>
    </source>
</evidence>
<evidence type="ECO:0000313" key="2">
    <source>
        <dbReference type="EMBL" id="MBM7705033.1"/>
    </source>
</evidence>
<organism evidence="2 3">
    <name type="scientific">Priestia iocasae</name>
    <dbReference type="NCBI Taxonomy" id="2291674"/>
    <lineage>
        <taxon>Bacteria</taxon>
        <taxon>Bacillati</taxon>
        <taxon>Bacillota</taxon>
        <taxon>Bacilli</taxon>
        <taxon>Bacillales</taxon>
        <taxon>Bacillaceae</taxon>
        <taxon>Priestia</taxon>
    </lineage>
</organism>
<protein>
    <recommendedName>
        <fullName evidence="4">DUF3951 domain-containing protein</fullName>
    </recommendedName>
</protein>